<dbReference type="EMBL" id="CP025120">
    <property type="protein sequence ID" value="AUD78071.1"/>
    <property type="molecule type" value="Genomic_DNA"/>
</dbReference>
<dbReference type="RefSeq" id="WP_106645967.1">
    <property type="nucleotide sequence ID" value="NZ_BMGO01000002.1"/>
</dbReference>
<dbReference type="Gene3D" id="1.10.287.310">
    <property type="match status" value="1"/>
</dbReference>
<dbReference type="SUPFAM" id="SSF46561">
    <property type="entry name" value="Ribosomal protein L29 (L29p)"/>
    <property type="match status" value="1"/>
</dbReference>
<dbReference type="CDD" id="cd00427">
    <property type="entry name" value="Ribosomal_L29_HIP"/>
    <property type="match status" value="1"/>
</dbReference>
<dbReference type="KEGG" id="kpd:CW740_02000"/>
<evidence type="ECO:0000256" key="4">
    <source>
        <dbReference type="ARBA" id="ARBA00035204"/>
    </source>
</evidence>
<dbReference type="GO" id="GO:0022625">
    <property type="term" value="C:cytosolic large ribosomal subunit"/>
    <property type="evidence" value="ECO:0007669"/>
    <property type="project" value="TreeGrafter"/>
</dbReference>
<dbReference type="Pfam" id="PF00831">
    <property type="entry name" value="Ribosomal_L29"/>
    <property type="match status" value="1"/>
</dbReference>
<keyword evidence="7" id="KW-1185">Reference proteome</keyword>
<comment type="similarity">
    <text evidence="1 5">Belongs to the universal ribosomal protein uL29 family.</text>
</comment>
<dbReference type="FunFam" id="1.10.287.310:FF:000001">
    <property type="entry name" value="50S ribosomal protein L29"/>
    <property type="match status" value="1"/>
</dbReference>
<keyword evidence="3 5" id="KW-0687">Ribonucleoprotein</keyword>
<evidence type="ECO:0000313" key="7">
    <source>
        <dbReference type="Proteomes" id="UP000232693"/>
    </source>
</evidence>
<dbReference type="GO" id="GO:0006412">
    <property type="term" value="P:translation"/>
    <property type="evidence" value="ECO:0007669"/>
    <property type="project" value="UniProtKB-UniRule"/>
</dbReference>
<gene>
    <name evidence="5" type="primary">rpmC</name>
    <name evidence="6" type="ORF">CW740_02000</name>
</gene>
<dbReference type="InterPro" id="IPR036049">
    <property type="entry name" value="Ribosomal_uL29_sf"/>
</dbReference>
<dbReference type="OrthoDB" id="9815192at2"/>
<dbReference type="PANTHER" id="PTHR10916:SF0">
    <property type="entry name" value="LARGE RIBOSOMAL SUBUNIT PROTEIN UL29C"/>
    <property type="match status" value="1"/>
</dbReference>
<dbReference type="GO" id="GO:0003735">
    <property type="term" value="F:structural constituent of ribosome"/>
    <property type="evidence" value="ECO:0007669"/>
    <property type="project" value="InterPro"/>
</dbReference>
<dbReference type="HAMAP" id="MF_00374">
    <property type="entry name" value="Ribosomal_uL29"/>
    <property type="match status" value="1"/>
</dbReference>
<dbReference type="NCBIfam" id="TIGR00012">
    <property type="entry name" value="L29"/>
    <property type="match status" value="1"/>
</dbReference>
<accession>A0A2K9ASD3</accession>
<evidence type="ECO:0000256" key="5">
    <source>
        <dbReference type="HAMAP-Rule" id="MF_00374"/>
    </source>
</evidence>
<evidence type="ECO:0000256" key="3">
    <source>
        <dbReference type="ARBA" id="ARBA00023274"/>
    </source>
</evidence>
<organism evidence="6 7">
    <name type="scientific">Kangiella profundi</name>
    <dbReference type="NCBI Taxonomy" id="1561924"/>
    <lineage>
        <taxon>Bacteria</taxon>
        <taxon>Pseudomonadati</taxon>
        <taxon>Pseudomonadota</taxon>
        <taxon>Gammaproteobacteria</taxon>
        <taxon>Kangiellales</taxon>
        <taxon>Kangiellaceae</taxon>
        <taxon>Kangiella</taxon>
    </lineage>
</organism>
<evidence type="ECO:0000313" key="6">
    <source>
        <dbReference type="EMBL" id="AUD78071.1"/>
    </source>
</evidence>
<protein>
    <recommendedName>
        <fullName evidence="4 5">Large ribosomal subunit protein uL29</fullName>
    </recommendedName>
</protein>
<dbReference type="Proteomes" id="UP000232693">
    <property type="component" value="Chromosome"/>
</dbReference>
<proteinExistence type="inferred from homology"/>
<evidence type="ECO:0000256" key="2">
    <source>
        <dbReference type="ARBA" id="ARBA00022980"/>
    </source>
</evidence>
<evidence type="ECO:0000256" key="1">
    <source>
        <dbReference type="ARBA" id="ARBA00009254"/>
    </source>
</evidence>
<dbReference type="AlphaFoldDB" id="A0A2K9ASD3"/>
<sequence>MKATELKDKSVEELNVTLHELLQDQFKLRMEKATGQMTETHKMRTLRRDIARVKTIINQKAGS</sequence>
<dbReference type="InterPro" id="IPR050063">
    <property type="entry name" value="Ribosomal_protein_uL29"/>
</dbReference>
<reference evidence="6 7" key="1">
    <citation type="submission" date="2017-12" db="EMBL/GenBank/DDBJ databases">
        <title>Kangiella profundi FT102 completed genome.</title>
        <authorList>
            <person name="Xu J."/>
            <person name="Wang J."/>
            <person name="Lu Y."/>
        </authorList>
    </citation>
    <scope>NUCLEOTIDE SEQUENCE [LARGE SCALE GENOMIC DNA]</scope>
    <source>
        <strain evidence="6 7">FT102</strain>
    </source>
</reference>
<dbReference type="PANTHER" id="PTHR10916">
    <property type="entry name" value="60S RIBOSOMAL PROTEIN L35/50S RIBOSOMAL PROTEIN L29"/>
    <property type="match status" value="1"/>
</dbReference>
<dbReference type="InterPro" id="IPR001854">
    <property type="entry name" value="Ribosomal_uL29"/>
</dbReference>
<keyword evidence="2 5" id="KW-0689">Ribosomal protein</keyword>
<name>A0A2K9ASD3_9GAMM</name>